<dbReference type="RefSeq" id="WP_381084215.1">
    <property type="nucleotide sequence ID" value="NZ_JBHUDX010000051.1"/>
</dbReference>
<dbReference type="Proteomes" id="UP001597261">
    <property type="component" value="Unassembled WGS sequence"/>
</dbReference>
<proteinExistence type="predicted"/>
<dbReference type="Gene3D" id="3.40.50.300">
    <property type="entry name" value="P-loop containing nucleotide triphosphate hydrolases"/>
    <property type="match status" value="1"/>
</dbReference>
<comment type="caution">
    <text evidence="1">The sequence shown here is derived from an EMBL/GenBank/DDBJ whole genome shotgun (WGS) entry which is preliminary data.</text>
</comment>
<gene>
    <name evidence="1" type="ORF">ACFSL4_19230</name>
</gene>
<reference evidence="2" key="1">
    <citation type="journal article" date="2019" name="Int. J. Syst. Evol. Microbiol.">
        <title>The Global Catalogue of Microorganisms (GCM) 10K type strain sequencing project: providing services to taxonomists for standard genome sequencing and annotation.</title>
        <authorList>
            <consortium name="The Broad Institute Genomics Platform"/>
            <consortium name="The Broad Institute Genome Sequencing Center for Infectious Disease"/>
            <person name="Wu L."/>
            <person name="Ma J."/>
        </authorList>
    </citation>
    <scope>NUCLEOTIDE SEQUENCE [LARGE SCALE GENOMIC DNA]</scope>
    <source>
        <strain evidence="2">CGMCC 1.12470</strain>
    </source>
</reference>
<protein>
    <submittedName>
        <fullName evidence="1">Chloramphenicol phosphotransferase CPT family protein</fullName>
    </submittedName>
</protein>
<dbReference type="InterPro" id="IPR027417">
    <property type="entry name" value="P-loop_NTPase"/>
</dbReference>
<dbReference type="PIRSF" id="PIRSF007531">
    <property type="entry name" value="CPT"/>
    <property type="match status" value="1"/>
</dbReference>
<dbReference type="Pfam" id="PF07931">
    <property type="entry name" value="CPT"/>
    <property type="match status" value="1"/>
</dbReference>
<dbReference type="SUPFAM" id="SSF52540">
    <property type="entry name" value="P-loop containing nucleoside triphosphate hydrolases"/>
    <property type="match status" value="1"/>
</dbReference>
<organism evidence="1 2">
    <name type="scientific">Streptomyces caeni</name>
    <dbReference type="NCBI Taxonomy" id="2307231"/>
    <lineage>
        <taxon>Bacteria</taxon>
        <taxon>Bacillati</taxon>
        <taxon>Actinomycetota</taxon>
        <taxon>Actinomycetes</taxon>
        <taxon>Kitasatosporales</taxon>
        <taxon>Streptomycetaceae</taxon>
        <taxon>Streptomyces</taxon>
    </lineage>
</organism>
<keyword evidence="2" id="KW-1185">Reference proteome</keyword>
<name>A0ABW4IU79_9ACTN</name>
<accession>A0ABW4IU79</accession>
<dbReference type="EMBL" id="JBHUDX010000051">
    <property type="protein sequence ID" value="MFD1660276.1"/>
    <property type="molecule type" value="Genomic_DNA"/>
</dbReference>
<evidence type="ECO:0000313" key="1">
    <source>
        <dbReference type="EMBL" id="MFD1660276.1"/>
    </source>
</evidence>
<evidence type="ECO:0000313" key="2">
    <source>
        <dbReference type="Proteomes" id="UP001597261"/>
    </source>
</evidence>
<dbReference type="InterPro" id="IPR012853">
    <property type="entry name" value="CPT"/>
</dbReference>
<sequence>MPCCGWPAAGEPPRGGPVVFLNGTSSAGKRSIAARSLRIVDEPWLHMPVDAFHAMRSGPPLSPVELKALLRRTWRGYHRAVAGMAAGGGNVVVDHVLGEEWRLRDCLDLFPPQDAMLVGMRCPREELERCARARGDRPSGPAVRQPELVHARGVYDLEVDTSRAEAGECTRRIKGFLPGRPRPTAFQRLLDGGR</sequence>